<evidence type="ECO:0000313" key="2">
    <source>
        <dbReference type="EMBL" id="MCW1925083.1"/>
    </source>
</evidence>
<feature type="transmembrane region" description="Helical" evidence="1">
    <location>
        <begin position="152"/>
        <end position="169"/>
    </location>
</feature>
<organism evidence="2 3">
    <name type="scientific">Luteolibacter arcticus</name>
    <dbReference type="NCBI Taxonomy" id="1581411"/>
    <lineage>
        <taxon>Bacteria</taxon>
        <taxon>Pseudomonadati</taxon>
        <taxon>Verrucomicrobiota</taxon>
        <taxon>Verrucomicrobiia</taxon>
        <taxon>Verrucomicrobiales</taxon>
        <taxon>Verrucomicrobiaceae</taxon>
        <taxon>Luteolibacter</taxon>
    </lineage>
</organism>
<keyword evidence="3" id="KW-1185">Reference proteome</keyword>
<accession>A0ABT3GNL2</accession>
<feature type="transmembrane region" description="Helical" evidence="1">
    <location>
        <begin position="300"/>
        <end position="319"/>
    </location>
</feature>
<comment type="caution">
    <text evidence="2">The sequence shown here is derived from an EMBL/GenBank/DDBJ whole genome shotgun (WGS) entry which is preliminary data.</text>
</comment>
<dbReference type="EMBL" id="JAPDDT010000012">
    <property type="protein sequence ID" value="MCW1925083.1"/>
    <property type="molecule type" value="Genomic_DNA"/>
</dbReference>
<gene>
    <name evidence="2" type="ORF">OKA05_21155</name>
</gene>
<keyword evidence="1" id="KW-0472">Membrane</keyword>
<keyword evidence="1" id="KW-1133">Transmembrane helix</keyword>
<evidence type="ECO:0000256" key="1">
    <source>
        <dbReference type="SAM" id="Phobius"/>
    </source>
</evidence>
<evidence type="ECO:0000313" key="3">
    <source>
        <dbReference type="Proteomes" id="UP001320876"/>
    </source>
</evidence>
<dbReference type="Pfam" id="PF13795">
    <property type="entry name" value="HupE_UreJ_2"/>
    <property type="match status" value="1"/>
</dbReference>
<keyword evidence="1" id="KW-0812">Transmembrane</keyword>
<name>A0ABT3GNL2_9BACT</name>
<feature type="transmembrane region" description="Helical" evidence="1">
    <location>
        <begin position="204"/>
        <end position="224"/>
    </location>
</feature>
<reference evidence="2 3" key="1">
    <citation type="submission" date="2022-10" db="EMBL/GenBank/DDBJ databases">
        <title>Luteolibacter arcticus strain CCTCC AB 2014275, whole genome shotgun sequencing project.</title>
        <authorList>
            <person name="Zhao G."/>
            <person name="Shen L."/>
        </authorList>
    </citation>
    <scope>NUCLEOTIDE SEQUENCE [LARGE SCALE GENOMIC DNA]</scope>
    <source>
        <strain evidence="2 3">CCTCC AB 2014275</strain>
    </source>
</reference>
<feature type="transmembrane region" description="Helical" evidence="1">
    <location>
        <begin position="266"/>
        <end position="288"/>
    </location>
</feature>
<dbReference type="InterPro" id="IPR032809">
    <property type="entry name" value="Put_HupE_UreJ"/>
</dbReference>
<proteinExistence type="predicted"/>
<dbReference type="Proteomes" id="UP001320876">
    <property type="component" value="Unassembled WGS sequence"/>
</dbReference>
<feature type="transmembrane region" description="Helical" evidence="1">
    <location>
        <begin position="236"/>
        <end position="254"/>
    </location>
</feature>
<dbReference type="RefSeq" id="WP_264489191.1">
    <property type="nucleotide sequence ID" value="NZ_JAPDDT010000012.1"/>
</dbReference>
<protein>
    <submittedName>
        <fullName evidence="2">HupE/UreJ family protein</fullName>
    </submittedName>
</protein>
<sequence>MKTLLILLGLLLALLLPTHGHDTSVLVFRFQELGDERYQLDYVAPPGSPQGEAPPVLPAHATWEQEPQLPAGPVRLIFATDGKPLSGEDRIVLPWRCSGVLVHAFWRSGETARRFIPRGDEGIVLTIGELRAGVGGTGEAAKRYTLLGVEHMLTGWDHLLFVAGLLLLVKGWRQVVATITTFTLAHSLTLGLSTLGWVKFESGVVEVLIAFSIAVLAVEIIHVSRGQAGITARKPWLVSFLFGLIHGLGFAGVMEDLGLPRQDLPVALLFFNLGVELGQLAMIGLWFAIVKALRAMKLALPLRFAWAPGYALGIIAMVWCLDRAVGLFS</sequence>
<feature type="transmembrane region" description="Helical" evidence="1">
    <location>
        <begin position="176"/>
        <end position="198"/>
    </location>
</feature>